<sequence>MNMEDHINKSQHQVEIPIEKLSASLKGAKFKKAMIDDNEKVCEEQVEKNEEKGECRYCHEEEFVSKLEAPCNCDGSLKYAHRKCVAHWCNIKRNTICEICKQNFTFFMIGIIQAYFPNYSVKGPPPYDDEILMSERWAIPGTNIRMVSPLQQTERSMNRLIRSMNSDFTLRNPTGGVIFGTLLFVFVVLLVIRDAYYYTPPKEDKISHIMYIAVVILIVPAYILSWILECRDSVGRDESQRNMERSLTASSNVNILEMLRH</sequence>
<organism evidence="6 7">
    <name type="scientific">Cicer arietinum</name>
    <name type="common">Chickpea</name>
    <name type="synonym">Garbanzo</name>
    <dbReference type="NCBI Taxonomy" id="3827"/>
    <lineage>
        <taxon>Eukaryota</taxon>
        <taxon>Viridiplantae</taxon>
        <taxon>Streptophyta</taxon>
        <taxon>Embryophyta</taxon>
        <taxon>Tracheophyta</taxon>
        <taxon>Spermatophyta</taxon>
        <taxon>Magnoliopsida</taxon>
        <taxon>eudicotyledons</taxon>
        <taxon>Gunneridae</taxon>
        <taxon>Pentapetalae</taxon>
        <taxon>rosids</taxon>
        <taxon>fabids</taxon>
        <taxon>Fabales</taxon>
        <taxon>Fabaceae</taxon>
        <taxon>Papilionoideae</taxon>
        <taxon>50 kb inversion clade</taxon>
        <taxon>NPAAA clade</taxon>
        <taxon>Hologalegina</taxon>
        <taxon>IRL clade</taxon>
        <taxon>Cicereae</taxon>
        <taxon>Cicer</taxon>
    </lineage>
</organism>
<accession>A0A1S3E129</accession>
<dbReference type="GO" id="GO:0004842">
    <property type="term" value="F:ubiquitin-protein transferase activity"/>
    <property type="evidence" value="ECO:0007669"/>
    <property type="project" value="TreeGrafter"/>
</dbReference>
<dbReference type="Gene3D" id="3.30.40.10">
    <property type="entry name" value="Zinc/RING finger domain, C3HC4 (zinc finger)"/>
    <property type="match status" value="1"/>
</dbReference>
<dbReference type="PANTHER" id="PTHR23012">
    <property type="entry name" value="RING/FYVE/PHD ZINC FINGER DOMAIN-CONTAINING"/>
    <property type="match status" value="1"/>
</dbReference>
<dbReference type="GO" id="GO:0016567">
    <property type="term" value="P:protein ubiquitination"/>
    <property type="evidence" value="ECO:0007669"/>
    <property type="project" value="TreeGrafter"/>
</dbReference>
<proteinExistence type="predicted"/>
<name>A0A1S3E129_CICAR</name>
<keyword evidence="4" id="KW-1133">Transmembrane helix</keyword>
<keyword evidence="4" id="KW-0812">Transmembrane</keyword>
<reference evidence="7" key="2">
    <citation type="submission" date="2025-08" db="UniProtKB">
        <authorList>
            <consortium name="RefSeq"/>
        </authorList>
    </citation>
    <scope>IDENTIFICATION</scope>
    <source>
        <tissue evidence="7">Etiolated seedlings</tissue>
    </source>
</reference>
<dbReference type="RefSeq" id="XP_012568786.1">
    <property type="nucleotide sequence ID" value="XM_012713332.2"/>
</dbReference>
<dbReference type="GeneID" id="101504331"/>
<dbReference type="AlphaFoldDB" id="A0A1S3E129"/>
<dbReference type="InterPro" id="IPR013083">
    <property type="entry name" value="Znf_RING/FYVE/PHD"/>
</dbReference>
<reference evidence="6" key="1">
    <citation type="journal article" date="2013" name="Nat. Biotechnol.">
        <title>Draft genome sequence of chickpea (Cicer arietinum) provides a resource for trait improvement.</title>
        <authorList>
            <person name="Varshney R.K."/>
            <person name="Song C."/>
            <person name="Saxena R.K."/>
            <person name="Azam S."/>
            <person name="Yu S."/>
            <person name="Sharpe A.G."/>
            <person name="Cannon S."/>
            <person name="Baek J."/>
            <person name="Rosen B.D."/>
            <person name="Tar'an B."/>
            <person name="Millan T."/>
            <person name="Zhang X."/>
            <person name="Ramsay L.D."/>
            <person name="Iwata A."/>
            <person name="Wang Y."/>
            <person name="Nelson W."/>
            <person name="Farmer A.D."/>
            <person name="Gaur P.M."/>
            <person name="Soderlund C."/>
            <person name="Penmetsa R.V."/>
            <person name="Xu C."/>
            <person name="Bharti A.K."/>
            <person name="He W."/>
            <person name="Winter P."/>
            <person name="Zhao S."/>
            <person name="Hane J.K."/>
            <person name="Carrasquilla-Garcia N."/>
            <person name="Condie J.A."/>
            <person name="Upadhyaya H.D."/>
            <person name="Luo M.C."/>
            <person name="Thudi M."/>
            <person name="Gowda C.L."/>
            <person name="Singh N.P."/>
            <person name="Lichtenzveig J."/>
            <person name="Gali K.K."/>
            <person name="Rubio J."/>
            <person name="Nadarajan N."/>
            <person name="Dolezel J."/>
            <person name="Bansal K.C."/>
            <person name="Xu X."/>
            <person name="Edwards D."/>
            <person name="Zhang G."/>
            <person name="Kahl G."/>
            <person name="Gil J."/>
            <person name="Singh K.B."/>
            <person name="Datta S.K."/>
            <person name="Jackson S.A."/>
            <person name="Wang J."/>
            <person name="Cook D.R."/>
        </authorList>
    </citation>
    <scope>NUCLEOTIDE SEQUENCE [LARGE SCALE GENOMIC DNA]</scope>
    <source>
        <strain evidence="6">cv. CDC Frontier</strain>
    </source>
</reference>
<dbReference type="Pfam" id="PF12906">
    <property type="entry name" value="RINGv"/>
    <property type="match status" value="1"/>
</dbReference>
<keyword evidence="2" id="KW-0863">Zinc-finger</keyword>
<evidence type="ECO:0000259" key="5">
    <source>
        <dbReference type="PROSITE" id="PS51292"/>
    </source>
</evidence>
<keyword evidence="3" id="KW-0862">Zinc</keyword>
<dbReference type="InterPro" id="IPR011016">
    <property type="entry name" value="Znf_RING-CH"/>
</dbReference>
<dbReference type="OrthoDB" id="1403449at2759"/>
<feature type="transmembrane region" description="Helical" evidence="4">
    <location>
        <begin position="208"/>
        <end position="228"/>
    </location>
</feature>
<dbReference type="InterPro" id="IPR033275">
    <property type="entry name" value="MARCH-like"/>
</dbReference>
<protein>
    <submittedName>
        <fullName evidence="7">Uncharacterized protein LOC101504331 isoform X1</fullName>
    </submittedName>
</protein>
<keyword evidence="4" id="KW-0472">Membrane</keyword>
<evidence type="ECO:0000256" key="3">
    <source>
        <dbReference type="ARBA" id="ARBA00022833"/>
    </source>
</evidence>
<dbReference type="SUPFAM" id="SSF57850">
    <property type="entry name" value="RING/U-box"/>
    <property type="match status" value="1"/>
</dbReference>
<dbReference type="PROSITE" id="PS51292">
    <property type="entry name" value="ZF_RING_CH"/>
    <property type="match status" value="1"/>
</dbReference>
<evidence type="ECO:0000313" key="7">
    <source>
        <dbReference type="RefSeq" id="XP_012568786.1"/>
    </source>
</evidence>
<feature type="domain" description="RING-CH-type" evidence="5">
    <location>
        <begin position="47"/>
        <end position="107"/>
    </location>
</feature>
<dbReference type="Proteomes" id="UP000087171">
    <property type="component" value="Chromosome Ca3"/>
</dbReference>
<dbReference type="CDD" id="cd16495">
    <property type="entry name" value="RING_CH-C4HC3_MARCH"/>
    <property type="match status" value="1"/>
</dbReference>
<keyword evidence="6" id="KW-1185">Reference proteome</keyword>
<feature type="transmembrane region" description="Helical" evidence="4">
    <location>
        <begin position="176"/>
        <end position="196"/>
    </location>
</feature>
<dbReference type="GO" id="GO:0008270">
    <property type="term" value="F:zinc ion binding"/>
    <property type="evidence" value="ECO:0007669"/>
    <property type="project" value="UniProtKB-KW"/>
</dbReference>
<evidence type="ECO:0000256" key="2">
    <source>
        <dbReference type="ARBA" id="ARBA00022771"/>
    </source>
</evidence>
<dbReference type="GO" id="GO:0016020">
    <property type="term" value="C:membrane"/>
    <property type="evidence" value="ECO:0007669"/>
    <property type="project" value="TreeGrafter"/>
</dbReference>
<keyword evidence="1" id="KW-0479">Metal-binding</keyword>
<dbReference type="PANTHER" id="PTHR23012:SF213">
    <property type="entry name" value="RING-VARIANT DOMAIN PROTEIN"/>
    <property type="match status" value="1"/>
</dbReference>
<evidence type="ECO:0000256" key="4">
    <source>
        <dbReference type="SAM" id="Phobius"/>
    </source>
</evidence>
<evidence type="ECO:0000313" key="6">
    <source>
        <dbReference type="Proteomes" id="UP000087171"/>
    </source>
</evidence>
<dbReference type="SMART" id="SM00744">
    <property type="entry name" value="RINGv"/>
    <property type="match status" value="1"/>
</dbReference>
<gene>
    <name evidence="7" type="primary">LOC101504331</name>
</gene>
<evidence type="ECO:0000256" key="1">
    <source>
        <dbReference type="ARBA" id="ARBA00022723"/>
    </source>
</evidence>